<dbReference type="EMBL" id="JAFNEN010000136">
    <property type="protein sequence ID" value="KAG8192674.1"/>
    <property type="molecule type" value="Genomic_DNA"/>
</dbReference>
<reference evidence="1 2" key="1">
    <citation type="journal article" date="2022" name="Nat. Ecol. Evol.">
        <title>A masculinizing supergene underlies an exaggerated male reproductive morph in a spider.</title>
        <authorList>
            <person name="Hendrickx F."/>
            <person name="De Corte Z."/>
            <person name="Sonet G."/>
            <person name="Van Belleghem S.M."/>
            <person name="Kostlbacher S."/>
            <person name="Vangestel C."/>
        </authorList>
    </citation>
    <scope>NUCLEOTIDE SEQUENCE [LARGE SCALE GENOMIC DNA]</scope>
    <source>
        <strain evidence="1">W744_W776</strain>
    </source>
</reference>
<evidence type="ECO:0000313" key="1">
    <source>
        <dbReference type="EMBL" id="KAG8192674.1"/>
    </source>
</evidence>
<sequence>MAANVQSLIQYWKNFDLPQLQVSHCLPFTNVRSVREYQLMAPEKSSFPQEQYSHRKNGITGDQVLASLNPFFFFFLRSTEIK</sequence>
<dbReference type="AlphaFoldDB" id="A0AAV6V7K6"/>
<organism evidence="1 2">
    <name type="scientific">Oedothorax gibbosus</name>
    <dbReference type="NCBI Taxonomy" id="931172"/>
    <lineage>
        <taxon>Eukaryota</taxon>
        <taxon>Metazoa</taxon>
        <taxon>Ecdysozoa</taxon>
        <taxon>Arthropoda</taxon>
        <taxon>Chelicerata</taxon>
        <taxon>Arachnida</taxon>
        <taxon>Araneae</taxon>
        <taxon>Araneomorphae</taxon>
        <taxon>Entelegynae</taxon>
        <taxon>Araneoidea</taxon>
        <taxon>Linyphiidae</taxon>
        <taxon>Erigoninae</taxon>
        <taxon>Oedothorax</taxon>
    </lineage>
</organism>
<proteinExistence type="predicted"/>
<gene>
    <name evidence="1" type="ORF">JTE90_009702</name>
</gene>
<name>A0AAV6V7K6_9ARAC</name>
<keyword evidence="2" id="KW-1185">Reference proteome</keyword>
<protein>
    <submittedName>
        <fullName evidence="1">Uncharacterized protein</fullName>
    </submittedName>
</protein>
<dbReference type="Proteomes" id="UP000827092">
    <property type="component" value="Unassembled WGS sequence"/>
</dbReference>
<evidence type="ECO:0000313" key="2">
    <source>
        <dbReference type="Proteomes" id="UP000827092"/>
    </source>
</evidence>
<accession>A0AAV6V7K6</accession>
<comment type="caution">
    <text evidence="1">The sequence shown here is derived from an EMBL/GenBank/DDBJ whole genome shotgun (WGS) entry which is preliminary data.</text>
</comment>